<protein>
    <submittedName>
        <fullName evidence="3">HNH endonuclease</fullName>
    </submittedName>
</protein>
<organism evidence="3 4">
    <name type="scientific">Acetatifactor muris</name>
    <dbReference type="NCBI Taxonomy" id="879566"/>
    <lineage>
        <taxon>Bacteria</taxon>
        <taxon>Bacillati</taxon>
        <taxon>Bacillota</taxon>
        <taxon>Clostridia</taxon>
        <taxon>Lachnospirales</taxon>
        <taxon>Lachnospiraceae</taxon>
        <taxon>Acetatifactor</taxon>
    </lineage>
</organism>
<dbReference type="InterPro" id="IPR052892">
    <property type="entry name" value="NA-targeting_endonuclease"/>
</dbReference>
<dbReference type="GO" id="GO:0004519">
    <property type="term" value="F:endonuclease activity"/>
    <property type="evidence" value="ECO:0007669"/>
    <property type="project" value="UniProtKB-KW"/>
</dbReference>
<evidence type="ECO:0000313" key="4">
    <source>
        <dbReference type="Proteomes" id="UP000236311"/>
    </source>
</evidence>
<dbReference type="Gene3D" id="1.10.30.50">
    <property type="match status" value="1"/>
</dbReference>
<dbReference type="InterPro" id="IPR003615">
    <property type="entry name" value="HNH_nuc"/>
</dbReference>
<feature type="domain" description="HNH nuclease" evidence="2">
    <location>
        <begin position="168"/>
        <end position="219"/>
    </location>
</feature>
<dbReference type="PANTHER" id="PTHR33877">
    <property type="entry name" value="SLL1193 PROTEIN"/>
    <property type="match status" value="1"/>
</dbReference>
<accession>A0A2K4ZQ13</accession>
<evidence type="ECO:0000256" key="1">
    <source>
        <dbReference type="SAM" id="MobiDB-lite"/>
    </source>
</evidence>
<name>A0A2K4ZQ13_9FIRM</name>
<dbReference type="CDD" id="cd00085">
    <property type="entry name" value="HNHc"/>
    <property type="match status" value="1"/>
</dbReference>
<proteinExistence type="predicted"/>
<keyword evidence="4" id="KW-1185">Reference proteome</keyword>
<dbReference type="GO" id="GO:0008270">
    <property type="term" value="F:zinc ion binding"/>
    <property type="evidence" value="ECO:0007669"/>
    <property type="project" value="InterPro"/>
</dbReference>
<dbReference type="GO" id="GO:0003676">
    <property type="term" value="F:nucleic acid binding"/>
    <property type="evidence" value="ECO:0007669"/>
    <property type="project" value="InterPro"/>
</dbReference>
<evidence type="ECO:0000313" key="3">
    <source>
        <dbReference type="EMBL" id="SOY32594.1"/>
    </source>
</evidence>
<dbReference type="PANTHER" id="PTHR33877:SF2">
    <property type="entry name" value="OS07G0170200 PROTEIN"/>
    <property type="match status" value="1"/>
</dbReference>
<dbReference type="SMART" id="SM00507">
    <property type="entry name" value="HNHc"/>
    <property type="match status" value="1"/>
</dbReference>
<keyword evidence="3" id="KW-0378">Hydrolase</keyword>
<reference evidence="3 4" key="1">
    <citation type="submission" date="2018-01" db="EMBL/GenBank/DDBJ databases">
        <authorList>
            <person name="Gaut B.S."/>
            <person name="Morton B.R."/>
            <person name="Clegg M.T."/>
            <person name="Duvall M.R."/>
        </authorList>
    </citation>
    <scope>NUCLEOTIDE SEQUENCE [LARGE SCALE GENOMIC DNA]</scope>
    <source>
        <strain evidence="3">GP69</strain>
    </source>
</reference>
<feature type="region of interest" description="Disordered" evidence="1">
    <location>
        <begin position="316"/>
        <end position="337"/>
    </location>
</feature>
<evidence type="ECO:0000259" key="2">
    <source>
        <dbReference type="SMART" id="SM00507"/>
    </source>
</evidence>
<dbReference type="Pfam" id="PF01844">
    <property type="entry name" value="HNH"/>
    <property type="match status" value="1"/>
</dbReference>
<dbReference type="EMBL" id="OFSM01000057">
    <property type="protein sequence ID" value="SOY32594.1"/>
    <property type="molecule type" value="Genomic_DNA"/>
</dbReference>
<dbReference type="InterPro" id="IPR025938">
    <property type="entry name" value="RRXRR_dom"/>
</dbReference>
<dbReference type="Proteomes" id="UP000236311">
    <property type="component" value="Unassembled WGS sequence"/>
</dbReference>
<dbReference type="InterPro" id="IPR002711">
    <property type="entry name" value="HNH"/>
</dbReference>
<dbReference type="InterPro" id="IPR047693">
    <property type="entry name" value="RNA-guided_IscB-like"/>
</dbReference>
<dbReference type="Pfam" id="PF14239">
    <property type="entry name" value="RRXRR"/>
    <property type="match status" value="1"/>
</dbReference>
<keyword evidence="3" id="KW-0255">Endonuclease</keyword>
<gene>
    <name evidence="3" type="ORF">AMURIS_05359</name>
</gene>
<dbReference type="NCBIfam" id="NF040563">
    <property type="entry name" value="guided_IscB"/>
    <property type="match status" value="1"/>
</dbReference>
<sequence>MPCSQRKARFLLKEDKARIIGYKPFAIQLIVPAGESTQEIHLGVDTGAKYIGIAATSENKVLAKGEIELRDDIHKNMQTRSELRRTRRNRNLRYRQLRFLNRKRKYGWLPPTVQSKLDATFRWIDKFCDLLPNPVLHIEVGKFDIQKIMNPDIANEEYQNGQCAGYYDVRYFVFARDNYTCQVCKKQNKILNTHHLVYKSKGGSDRADNLITVCTDCHSSENHKEGGILYNWMIKHKKVKQYKEASFMNIIRKRTFQKYSNAVITYGSKTSPYRKELGLDKTHYNDAIAISKIENIKENTQDYFYIKQFRKKKRSLHESIPTRGRRKGKNVNAERRNKNSPCRAGWFMNDMVSFQNIIGWIYGFSGGESGKECVLRDINGKIIKDSKRSKNNPNVKFSDLKFICHNNNWQYQIV</sequence>
<dbReference type="AlphaFoldDB" id="A0A2K4ZQ13"/>
<keyword evidence="3" id="KW-0540">Nuclease</keyword>